<feature type="transmembrane region" description="Helical" evidence="1">
    <location>
        <begin position="185"/>
        <end position="207"/>
    </location>
</feature>
<evidence type="ECO:0000256" key="1">
    <source>
        <dbReference type="SAM" id="Phobius"/>
    </source>
</evidence>
<feature type="transmembrane region" description="Helical" evidence="1">
    <location>
        <begin position="93"/>
        <end position="111"/>
    </location>
</feature>
<protein>
    <recommendedName>
        <fullName evidence="3">DUF4203 domain-containing protein</fullName>
    </recommendedName>
</protein>
<reference evidence="2" key="1">
    <citation type="journal article" date="2015" name="Nature">
        <title>Complex archaea that bridge the gap between prokaryotes and eukaryotes.</title>
        <authorList>
            <person name="Spang A."/>
            <person name="Saw J.H."/>
            <person name="Jorgensen S.L."/>
            <person name="Zaremba-Niedzwiedzka K."/>
            <person name="Martijn J."/>
            <person name="Lind A.E."/>
            <person name="van Eijk R."/>
            <person name="Schleper C."/>
            <person name="Guy L."/>
            <person name="Ettema T.J."/>
        </authorList>
    </citation>
    <scope>NUCLEOTIDE SEQUENCE</scope>
</reference>
<feature type="transmembrane region" description="Helical" evidence="1">
    <location>
        <begin position="69"/>
        <end position="88"/>
    </location>
</feature>
<dbReference type="AlphaFoldDB" id="A0A0F9TWW3"/>
<gene>
    <name evidence="2" type="ORF">LCGC14_0295940</name>
</gene>
<sequence>MENGIHITIPQFPPTDWASSIVALLALGCLVVGALLIWKGYRLSRYLLAAAGGALGWALLPMLQEHVNAPWAIMIVTLVGMGAVLAFVMARVILAAAAGALVGGAALYWILENNIAKIPDGSIPSFQLPTTGTPREWVVEFVDVGQQYVGAGWNEKALVPLAVLAGAVLVPLILALFLKRLSAVLIMSVLGSIALVGAVACLLQVAGKTTNPAGVVVSTASLATIAALTVLGILLQFLGMRKAPEEGDDDKTDQD</sequence>
<feature type="transmembrane region" description="Helical" evidence="1">
    <location>
        <begin position="157"/>
        <end position="178"/>
    </location>
</feature>
<organism evidence="2">
    <name type="scientific">marine sediment metagenome</name>
    <dbReference type="NCBI Taxonomy" id="412755"/>
    <lineage>
        <taxon>unclassified sequences</taxon>
        <taxon>metagenomes</taxon>
        <taxon>ecological metagenomes</taxon>
    </lineage>
</organism>
<feature type="transmembrane region" description="Helical" evidence="1">
    <location>
        <begin position="213"/>
        <end position="235"/>
    </location>
</feature>
<name>A0A0F9TWW3_9ZZZZ</name>
<feature type="transmembrane region" description="Helical" evidence="1">
    <location>
        <begin position="17"/>
        <end position="38"/>
    </location>
</feature>
<comment type="caution">
    <text evidence="2">The sequence shown here is derived from an EMBL/GenBank/DDBJ whole genome shotgun (WGS) entry which is preliminary data.</text>
</comment>
<feature type="transmembrane region" description="Helical" evidence="1">
    <location>
        <begin position="45"/>
        <end position="63"/>
    </location>
</feature>
<evidence type="ECO:0008006" key="3">
    <source>
        <dbReference type="Google" id="ProtNLM"/>
    </source>
</evidence>
<evidence type="ECO:0000313" key="2">
    <source>
        <dbReference type="EMBL" id="KKN83769.1"/>
    </source>
</evidence>
<keyword evidence="1" id="KW-0812">Transmembrane</keyword>
<proteinExistence type="predicted"/>
<dbReference type="EMBL" id="LAZR01000180">
    <property type="protein sequence ID" value="KKN83769.1"/>
    <property type="molecule type" value="Genomic_DNA"/>
</dbReference>
<keyword evidence="1" id="KW-0472">Membrane</keyword>
<keyword evidence="1" id="KW-1133">Transmembrane helix</keyword>
<accession>A0A0F9TWW3</accession>